<dbReference type="AlphaFoldDB" id="A0A318KNZ6"/>
<dbReference type="EMBL" id="QJKH01000007">
    <property type="protein sequence ID" value="PXX78468.1"/>
    <property type="molecule type" value="Genomic_DNA"/>
</dbReference>
<gene>
    <name evidence="1" type="ORF">DES51_1078</name>
</gene>
<dbReference type="RefSeq" id="WP_022939322.1">
    <property type="nucleotide sequence ID" value="NZ_CABKRQ010000008.1"/>
</dbReference>
<comment type="caution">
    <text evidence="1">The sequence shown here is derived from an EMBL/GenBank/DDBJ whole genome shotgun (WGS) entry which is preliminary data.</text>
</comment>
<keyword evidence="2" id="KW-1185">Reference proteome</keyword>
<proteinExistence type="predicted"/>
<protein>
    <submittedName>
        <fullName evidence="1">Uncharacterized protein</fullName>
    </submittedName>
</protein>
<sequence>MSCSKCQCEMRIIKAENVIRNGKLFVDHHVKCINPQCADYDKVQIISNEQPVTISN</sequence>
<name>A0A318KNZ6_9FIRM</name>
<organism evidence="1 2">
    <name type="scientific">Dielma fastidiosa</name>
    <dbReference type="NCBI Taxonomy" id="1034346"/>
    <lineage>
        <taxon>Bacteria</taxon>
        <taxon>Bacillati</taxon>
        <taxon>Bacillota</taxon>
        <taxon>Erysipelotrichia</taxon>
        <taxon>Erysipelotrichales</taxon>
        <taxon>Erysipelotrichaceae</taxon>
        <taxon>Dielma</taxon>
    </lineage>
</organism>
<evidence type="ECO:0000313" key="2">
    <source>
        <dbReference type="Proteomes" id="UP000247612"/>
    </source>
</evidence>
<dbReference type="Proteomes" id="UP000247612">
    <property type="component" value="Unassembled WGS sequence"/>
</dbReference>
<reference evidence="1 2" key="1">
    <citation type="submission" date="2018-05" db="EMBL/GenBank/DDBJ databases">
        <title>Genomic Encyclopedia of Type Strains, Phase IV (KMG-IV): sequencing the most valuable type-strain genomes for metagenomic binning, comparative biology and taxonomic classification.</title>
        <authorList>
            <person name="Goeker M."/>
        </authorList>
    </citation>
    <scope>NUCLEOTIDE SEQUENCE [LARGE SCALE GENOMIC DNA]</scope>
    <source>
        <strain evidence="1 2">JC118</strain>
    </source>
</reference>
<dbReference type="STRING" id="1034346.GCA_000313565_03045"/>
<evidence type="ECO:0000313" key="1">
    <source>
        <dbReference type="EMBL" id="PXX78468.1"/>
    </source>
</evidence>
<accession>A0A318KNZ6</accession>